<dbReference type="Gene3D" id="1.20.120.220">
    <property type="entry name" value="ATP synthase, F0 complex, subunit A"/>
    <property type="match status" value="1"/>
</dbReference>
<proteinExistence type="inferred from homology"/>
<keyword evidence="4 11" id="KW-0138">CF(0)</keyword>
<feature type="transmembrane region" description="Helical" evidence="11">
    <location>
        <begin position="99"/>
        <end position="120"/>
    </location>
</feature>
<comment type="function">
    <text evidence="11 12">Key component of the proton channel; it plays a direct role in the translocation of protons across the membrane.</text>
</comment>
<evidence type="ECO:0000256" key="6">
    <source>
        <dbReference type="ARBA" id="ARBA00022781"/>
    </source>
</evidence>
<evidence type="ECO:0000256" key="11">
    <source>
        <dbReference type="HAMAP-Rule" id="MF_01393"/>
    </source>
</evidence>
<dbReference type="RefSeq" id="WP_344878477.1">
    <property type="nucleotide sequence ID" value="NZ_BAABCJ010000001.1"/>
</dbReference>
<evidence type="ECO:0000256" key="9">
    <source>
        <dbReference type="ARBA" id="ARBA00023136"/>
    </source>
</evidence>
<feature type="transmembrane region" description="Helical" evidence="11">
    <location>
        <begin position="39"/>
        <end position="61"/>
    </location>
</feature>
<dbReference type="NCBIfam" id="TIGR01131">
    <property type="entry name" value="ATP_synt_6_or_A"/>
    <property type="match status" value="1"/>
</dbReference>
<evidence type="ECO:0000256" key="2">
    <source>
        <dbReference type="ARBA" id="ARBA00006810"/>
    </source>
</evidence>
<evidence type="ECO:0000313" key="13">
    <source>
        <dbReference type="EMBL" id="GAA3692549.1"/>
    </source>
</evidence>
<dbReference type="InterPro" id="IPR000568">
    <property type="entry name" value="ATP_synth_F0_asu"/>
</dbReference>
<dbReference type="HAMAP" id="MF_01393">
    <property type="entry name" value="ATP_synth_a_bact"/>
    <property type="match status" value="1"/>
</dbReference>
<gene>
    <name evidence="11 13" type="primary">atpB</name>
    <name evidence="13" type="ORF">GCM10022377_01220</name>
</gene>
<evidence type="ECO:0000256" key="10">
    <source>
        <dbReference type="ARBA" id="ARBA00023310"/>
    </source>
</evidence>
<comment type="similarity">
    <text evidence="2 11 12">Belongs to the ATPase A chain family.</text>
</comment>
<keyword evidence="10 11" id="KW-0066">ATP synthesis</keyword>
<keyword evidence="14" id="KW-1185">Reference proteome</keyword>
<evidence type="ECO:0000256" key="3">
    <source>
        <dbReference type="ARBA" id="ARBA00022448"/>
    </source>
</evidence>
<comment type="caution">
    <text evidence="13">The sequence shown here is derived from an EMBL/GenBank/DDBJ whole genome shotgun (WGS) entry which is preliminary data.</text>
</comment>
<dbReference type="SUPFAM" id="SSF81336">
    <property type="entry name" value="F1F0 ATP synthase subunit A"/>
    <property type="match status" value="1"/>
</dbReference>
<evidence type="ECO:0000256" key="4">
    <source>
        <dbReference type="ARBA" id="ARBA00022547"/>
    </source>
</evidence>
<dbReference type="InterPro" id="IPR035908">
    <property type="entry name" value="F0_ATP_A_sf"/>
</dbReference>
<comment type="subcellular location">
    <subcellularLocation>
        <location evidence="11 12">Cell membrane</location>
        <topology evidence="11 12">Multi-pass membrane protein</topology>
    </subcellularLocation>
    <subcellularLocation>
        <location evidence="1">Membrane</location>
        <topology evidence="1">Multi-pass membrane protein</topology>
    </subcellularLocation>
</comment>
<organism evidence="13 14">
    <name type="scientific">Zhihengliuella alba</name>
    <dbReference type="NCBI Taxonomy" id="547018"/>
    <lineage>
        <taxon>Bacteria</taxon>
        <taxon>Bacillati</taxon>
        <taxon>Actinomycetota</taxon>
        <taxon>Actinomycetes</taxon>
        <taxon>Micrococcales</taxon>
        <taxon>Micrococcaceae</taxon>
        <taxon>Zhihengliuella</taxon>
    </lineage>
</organism>
<feature type="transmembrane region" description="Helical" evidence="11">
    <location>
        <begin position="171"/>
        <end position="189"/>
    </location>
</feature>
<sequence length="269" mass="29128">MIALALPAATNESEGFVPPTIDDLHLPEILPWGAHYGEGFGKQMLLVLLSVVLISWFLVAASRRGQMVPGKFQFLGEYSYNFVRNSVGKDLIGEKDFRPYVPVLVSLFFFILVNNLMGSIPLVQLPTTSHVGTAYALAGFVYILWIVLGIRTHGIGYFKVAVVPSGVPKAFLVPVVIIEIVSNFVVRPLTHSLRLFATMLAGHMIIALAASGSAFLLTQTSGVVPALGVLTMAGGVGMYLFEIFIQVLQAYVFVLLTAVYIQGSISEAH</sequence>
<dbReference type="PRINTS" id="PR00123">
    <property type="entry name" value="ATPASEA"/>
</dbReference>
<protein>
    <recommendedName>
        <fullName evidence="11 12">ATP synthase subunit a</fullName>
    </recommendedName>
    <alternativeName>
        <fullName evidence="11">ATP synthase F0 sector subunit a</fullName>
    </alternativeName>
    <alternativeName>
        <fullName evidence="11">F-ATPase subunit 6</fullName>
    </alternativeName>
</protein>
<feature type="transmembrane region" description="Helical" evidence="11">
    <location>
        <begin position="195"/>
        <end position="216"/>
    </location>
</feature>
<evidence type="ECO:0000256" key="1">
    <source>
        <dbReference type="ARBA" id="ARBA00004141"/>
    </source>
</evidence>
<keyword evidence="7 11" id="KW-1133">Transmembrane helix</keyword>
<name>A0ABP7CKV2_9MICC</name>
<evidence type="ECO:0000313" key="14">
    <source>
        <dbReference type="Proteomes" id="UP001501536"/>
    </source>
</evidence>
<keyword evidence="3 11" id="KW-0813">Transport</keyword>
<evidence type="ECO:0000256" key="5">
    <source>
        <dbReference type="ARBA" id="ARBA00022692"/>
    </source>
</evidence>
<evidence type="ECO:0000256" key="7">
    <source>
        <dbReference type="ARBA" id="ARBA00022989"/>
    </source>
</evidence>
<accession>A0ABP7CKV2</accession>
<feature type="transmembrane region" description="Helical" evidence="11">
    <location>
        <begin position="223"/>
        <end position="241"/>
    </location>
</feature>
<keyword evidence="9 11" id="KW-0472">Membrane</keyword>
<evidence type="ECO:0000256" key="8">
    <source>
        <dbReference type="ARBA" id="ARBA00023065"/>
    </source>
</evidence>
<evidence type="ECO:0000256" key="12">
    <source>
        <dbReference type="RuleBase" id="RU000483"/>
    </source>
</evidence>
<dbReference type="PANTHER" id="PTHR11410:SF0">
    <property type="entry name" value="ATP SYNTHASE SUBUNIT A"/>
    <property type="match status" value="1"/>
</dbReference>
<dbReference type="EMBL" id="BAABCJ010000001">
    <property type="protein sequence ID" value="GAA3692549.1"/>
    <property type="molecule type" value="Genomic_DNA"/>
</dbReference>
<dbReference type="PANTHER" id="PTHR11410">
    <property type="entry name" value="ATP SYNTHASE SUBUNIT A"/>
    <property type="match status" value="1"/>
</dbReference>
<dbReference type="Proteomes" id="UP001501536">
    <property type="component" value="Unassembled WGS sequence"/>
</dbReference>
<keyword evidence="6 11" id="KW-0375">Hydrogen ion transport</keyword>
<keyword evidence="8 11" id="KW-0406">Ion transport</keyword>
<dbReference type="CDD" id="cd00310">
    <property type="entry name" value="ATP-synt_Fo_a_6"/>
    <property type="match status" value="1"/>
</dbReference>
<reference evidence="14" key="1">
    <citation type="journal article" date="2019" name="Int. J. Syst. Evol. Microbiol.">
        <title>The Global Catalogue of Microorganisms (GCM) 10K type strain sequencing project: providing services to taxonomists for standard genome sequencing and annotation.</title>
        <authorList>
            <consortium name="The Broad Institute Genomics Platform"/>
            <consortium name="The Broad Institute Genome Sequencing Center for Infectious Disease"/>
            <person name="Wu L."/>
            <person name="Ma J."/>
        </authorList>
    </citation>
    <scope>NUCLEOTIDE SEQUENCE [LARGE SCALE GENOMIC DNA]</scope>
    <source>
        <strain evidence="14">JCM 16961</strain>
    </source>
</reference>
<feature type="transmembrane region" description="Helical" evidence="11">
    <location>
        <begin position="132"/>
        <end position="150"/>
    </location>
</feature>
<keyword evidence="11" id="KW-1003">Cell membrane</keyword>
<keyword evidence="5 11" id="KW-0812">Transmembrane</keyword>
<dbReference type="Pfam" id="PF00119">
    <property type="entry name" value="ATP-synt_A"/>
    <property type="match status" value="1"/>
</dbReference>
<dbReference type="InterPro" id="IPR045083">
    <property type="entry name" value="ATP_synth_F0_asu_bact/mt"/>
</dbReference>